<dbReference type="Proteomes" id="UP000275078">
    <property type="component" value="Unassembled WGS sequence"/>
</dbReference>
<dbReference type="AlphaFoldDB" id="A0A3N4ILD8"/>
<keyword evidence="3" id="KW-1185">Reference proteome</keyword>
<protein>
    <submittedName>
        <fullName evidence="2">Uncharacterized protein</fullName>
    </submittedName>
</protein>
<proteinExistence type="predicted"/>
<sequence>MATTKEPVKFPWLRCLNCVQPTAHPLLVFNTISAWISHSLLCKKGKIDSDDFHRSLTIPPPKNGSYICPIEGCKEEQKELRLLVSHMWLSHQTLSEYLDSVPESLSSSMGYMGTESNLLSPSDQSSLPVQQASELQTPPSALAQHAPPLNSKVSTVPDSADKPTLQQPKDGVSSEEAKLPQNQQSSARVGVETLHDSQPRAKPKSALKPQPAQTPRPSKKVRFQEPPNPEPPQAREPQNTVLPPSSQDSSMLGPETDIQTGDQAQEGSLSLNATAAGKRPLEEDEEDITRLLKRATKKRMKERILSAYEEDGDFDEALKEVEKINRFHLSCLNMLSGLEDK</sequence>
<evidence type="ECO:0000313" key="2">
    <source>
        <dbReference type="EMBL" id="RPA86952.1"/>
    </source>
</evidence>
<name>A0A3N4ILD8_ASCIM</name>
<organism evidence="2 3">
    <name type="scientific">Ascobolus immersus RN42</name>
    <dbReference type="NCBI Taxonomy" id="1160509"/>
    <lineage>
        <taxon>Eukaryota</taxon>
        <taxon>Fungi</taxon>
        <taxon>Dikarya</taxon>
        <taxon>Ascomycota</taxon>
        <taxon>Pezizomycotina</taxon>
        <taxon>Pezizomycetes</taxon>
        <taxon>Pezizales</taxon>
        <taxon>Ascobolaceae</taxon>
        <taxon>Ascobolus</taxon>
    </lineage>
</organism>
<gene>
    <name evidence="2" type="ORF">BJ508DRAFT_321517</name>
</gene>
<feature type="compositionally biased region" description="Polar residues" evidence="1">
    <location>
        <begin position="257"/>
        <end position="273"/>
    </location>
</feature>
<reference evidence="2 3" key="1">
    <citation type="journal article" date="2018" name="Nat. Ecol. Evol.">
        <title>Pezizomycetes genomes reveal the molecular basis of ectomycorrhizal truffle lifestyle.</title>
        <authorList>
            <person name="Murat C."/>
            <person name="Payen T."/>
            <person name="Noel B."/>
            <person name="Kuo A."/>
            <person name="Morin E."/>
            <person name="Chen J."/>
            <person name="Kohler A."/>
            <person name="Krizsan K."/>
            <person name="Balestrini R."/>
            <person name="Da Silva C."/>
            <person name="Montanini B."/>
            <person name="Hainaut M."/>
            <person name="Levati E."/>
            <person name="Barry K.W."/>
            <person name="Belfiori B."/>
            <person name="Cichocki N."/>
            <person name="Clum A."/>
            <person name="Dockter R.B."/>
            <person name="Fauchery L."/>
            <person name="Guy J."/>
            <person name="Iotti M."/>
            <person name="Le Tacon F."/>
            <person name="Lindquist E.A."/>
            <person name="Lipzen A."/>
            <person name="Malagnac F."/>
            <person name="Mello A."/>
            <person name="Molinier V."/>
            <person name="Miyauchi S."/>
            <person name="Poulain J."/>
            <person name="Riccioni C."/>
            <person name="Rubini A."/>
            <person name="Sitrit Y."/>
            <person name="Splivallo R."/>
            <person name="Traeger S."/>
            <person name="Wang M."/>
            <person name="Zifcakova L."/>
            <person name="Wipf D."/>
            <person name="Zambonelli A."/>
            <person name="Paolocci F."/>
            <person name="Nowrousian M."/>
            <person name="Ottonello S."/>
            <person name="Baldrian P."/>
            <person name="Spatafora J.W."/>
            <person name="Henrissat B."/>
            <person name="Nagy L.G."/>
            <person name="Aury J.M."/>
            <person name="Wincker P."/>
            <person name="Grigoriev I.V."/>
            <person name="Bonfante P."/>
            <person name="Martin F.M."/>
        </authorList>
    </citation>
    <scope>NUCLEOTIDE SEQUENCE [LARGE SCALE GENOMIC DNA]</scope>
    <source>
        <strain evidence="2 3">RN42</strain>
    </source>
</reference>
<dbReference type="EMBL" id="ML119648">
    <property type="protein sequence ID" value="RPA86952.1"/>
    <property type="molecule type" value="Genomic_DNA"/>
</dbReference>
<feature type="compositionally biased region" description="Polar residues" evidence="1">
    <location>
        <begin position="239"/>
        <end position="250"/>
    </location>
</feature>
<feature type="region of interest" description="Disordered" evidence="1">
    <location>
        <begin position="112"/>
        <end position="285"/>
    </location>
</feature>
<accession>A0A3N4ILD8</accession>
<feature type="compositionally biased region" description="Polar residues" evidence="1">
    <location>
        <begin position="112"/>
        <end position="139"/>
    </location>
</feature>
<evidence type="ECO:0000256" key="1">
    <source>
        <dbReference type="SAM" id="MobiDB-lite"/>
    </source>
</evidence>
<evidence type="ECO:0000313" key="3">
    <source>
        <dbReference type="Proteomes" id="UP000275078"/>
    </source>
</evidence>